<dbReference type="AlphaFoldDB" id="A0A6A1QDH8"/>
<protein>
    <submittedName>
        <fullName evidence="2">Uncharacterized protein</fullName>
    </submittedName>
</protein>
<keyword evidence="3" id="KW-1185">Reference proteome</keyword>
<evidence type="ECO:0000313" key="2">
    <source>
        <dbReference type="EMBL" id="KAB0405960.1"/>
    </source>
</evidence>
<evidence type="ECO:0000256" key="1">
    <source>
        <dbReference type="SAM" id="MobiDB-lite"/>
    </source>
</evidence>
<accession>A0A6A1QDH8</accession>
<dbReference type="Proteomes" id="UP000437017">
    <property type="component" value="Unassembled WGS sequence"/>
</dbReference>
<gene>
    <name evidence="2" type="ORF">E2I00_007103</name>
</gene>
<dbReference type="EMBL" id="SGJD01000252">
    <property type="protein sequence ID" value="KAB0405960.1"/>
    <property type="molecule type" value="Genomic_DNA"/>
</dbReference>
<feature type="region of interest" description="Disordered" evidence="1">
    <location>
        <begin position="1"/>
        <end position="37"/>
    </location>
</feature>
<sequence length="37" mass="4204">MDRAPPGPIHSHEGRNRLDHQRAEKQPPEHRVGSRGP</sequence>
<name>A0A6A1QDH8_BALPH</name>
<comment type="caution">
    <text evidence="2">The sequence shown here is derived from an EMBL/GenBank/DDBJ whole genome shotgun (WGS) entry which is preliminary data.</text>
</comment>
<organism evidence="2 3">
    <name type="scientific">Balaenoptera physalus</name>
    <name type="common">Fin whale</name>
    <name type="synonym">Balaena physalus</name>
    <dbReference type="NCBI Taxonomy" id="9770"/>
    <lineage>
        <taxon>Eukaryota</taxon>
        <taxon>Metazoa</taxon>
        <taxon>Chordata</taxon>
        <taxon>Craniata</taxon>
        <taxon>Vertebrata</taxon>
        <taxon>Euteleostomi</taxon>
        <taxon>Mammalia</taxon>
        <taxon>Eutheria</taxon>
        <taxon>Laurasiatheria</taxon>
        <taxon>Artiodactyla</taxon>
        <taxon>Whippomorpha</taxon>
        <taxon>Cetacea</taxon>
        <taxon>Mysticeti</taxon>
        <taxon>Balaenopteridae</taxon>
        <taxon>Balaenoptera</taxon>
    </lineage>
</organism>
<feature type="compositionally biased region" description="Basic and acidic residues" evidence="1">
    <location>
        <begin position="10"/>
        <end position="37"/>
    </location>
</feature>
<evidence type="ECO:0000313" key="3">
    <source>
        <dbReference type="Proteomes" id="UP000437017"/>
    </source>
</evidence>
<reference evidence="2 3" key="1">
    <citation type="journal article" date="2019" name="PLoS ONE">
        <title>Genomic analyses reveal an absence of contemporary introgressive admixture between fin whales and blue whales, despite known hybrids.</title>
        <authorList>
            <person name="Westbury M.V."/>
            <person name="Petersen B."/>
            <person name="Lorenzen E.D."/>
        </authorList>
    </citation>
    <scope>NUCLEOTIDE SEQUENCE [LARGE SCALE GENOMIC DNA]</scope>
    <source>
        <strain evidence="2">FinWhale-01</strain>
    </source>
</reference>
<proteinExistence type="predicted"/>